<dbReference type="AlphaFoldDB" id="A0A175WG94"/>
<gene>
    <name evidence="1" type="ORF">MMYC01_201540</name>
</gene>
<name>A0A175WG94_9PEZI</name>
<accession>A0A175WG94</accession>
<evidence type="ECO:0000313" key="2">
    <source>
        <dbReference type="Proteomes" id="UP000078237"/>
    </source>
</evidence>
<dbReference type="VEuPathDB" id="FungiDB:MMYC01_201540"/>
<sequence>MSKILHTIIHTILLKLHNHLHGINPLLTPFECLVDTLQPLPGHQRRTALLDVPIPTLGLPYPSLIPPATPLSQILAVHDVAASVWRDFVAPALRTGKLRCLPPGLGGREGADCRFEGEEDGVRGESTSVGGEDRVQGTGAVLVQAADKVDRMPGGYVNLSDGGFGLISGALNYPMIRSPTLKRPSAPIPTS</sequence>
<dbReference type="EMBL" id="LCTW02000021">
    <property type="protein sequence ID" value="KXX82090.1"/>
    <property type="molecule type" value="Genomic_DNA"/>
</dbReference>
<reference evidence="1 2" key="1">
    <citation type="journal article" date="2016" name="Genome Announc.">
        <title>Genome Sequence of Madurella mycetomatis mm55, Isolated from a Human Mycetoma Case in Sudan.</title>
        <authorList>
            <person name="Smit S."/>
            <person name="Derks M.F."/>
            <person name="Bervoets S."/>
            <person name="Fahal A."/>
            <person name="van Leeuwen W."/>
            <person name="van Belkum A."/>
            <person name="van de Sande W.W."/>
        </authorList>
    </citation>
    <scope>NUCLEOTIDE SEQUENCE [LARGE SCALE GENOMIC DNA]</scope>
    <source>
        <strain evidence="2">mm55</strain>
    </source>
</reference>
<organism evidence="1 2">
    <name type="scientific">Madurella mycetomatis</name>
    <dbReference type="NCBI Taxonomy" id="100816"/>
    <lineage>
        <taxon>Eukaryota</taxon>
        <taxon>Fungi</taxon>
        <taxon>Dikarya</taxon>
        <taxon>Ascomycota</taxon>
        <taxon>Pezizomycotina</taxon>
        <taxon>Sordariomycetes</taxon>
        <taxon>Sordariomycetidae</taxon>
        <taxon>Sordariales</taxon>
        <taxon>Sordariales incertae sedis</taxon>
        <taxon>Madurella</taxon>
    </lineage>
</organism>
<comment type="caution">
    <text evidence="1">The sequence shown here is derived from an EMBL/GenBank/DDBJ whole genome shotgun (WGS) entry which is preliminary data.</text>
</comment>
<evidence type="ECO:0000313" key="1">
    <source>
        <dbReference type="EMBL" id="KXX82090.1"/>
    </source>
</evidence>
<dbReference type="OrthoDB" id="48317at2759"/>
<keyword evidence="2" id="KW-1185">Reference proteome</keyword>
<protein>
    <submittedName>
        <fullName evidence="1">Uncharacterized protein</fullName>
    </submittedName>
</protein>
<dbReference type="Proteomes" id="UP000078237">
    <property type="component" value="Unassembled WGS sequence"/>
</dbReference>
<proteinExistence type="predicted"/>